<keyword evidence="5" id="KW-1185">Reference proteome</keyword>
<protein>
    <recommendedName>
        <fullName evidence="3">DUF6594 domain-containing protein</fullName>
    </recommendedName>
</protein>
<sequence length="368" mass="41727">MESASSTPTSPDEKPRLSSALTYDGSTIVSAGSPKIRNALHRKKDQWHKRLGWKKPAKPSTRPMRETIIRKLEDHPIGYPRQAAFADSDESFAIYRRFGYLHARLIMHRQDELRELEVELSSKDTIDNRDEGRQRRLKSREIDDKLSIREKQGDASRAALFDKIEAKVLKYGKPVPILWSTSPYPTGKQLSYTEPGQLLQQSQALIAMNKPPAREQASLQNYLENRQCLCETEAAFAYHKEDLVTLRPGRDHSFVDAFVEHLLKTFPCRPLKALFCSKETASKTADPKVRYFTRGRINAFVTLIITSIILLLLVVPIWLLYHISVTLNANRSNVLCMGILLVATLVFSAVLSLFTKARRHEVLAASAG</sequence>
<accession>A0A8H3F421</accession>
<dbReference type="AlphaFoldDB" id="A0A8H3F421"/>
<evidence type="ECO:0000259" key="3">
    <source>
        <dbReference type="Pfam" id="PF20237"/>
    </source>
</evidence>
<reference evidence="4" key="1">
    <citation type="submission" date="2021-03" db="EMBL/GenBank/DDBJ databases">
        <authorList>
            <person name="Tagirdzhanova G."/>
        </authorList>
    </citation>
    <scope>NUCLEOTIDE SEQUENCE</scope>
</reference>
<organism evidence="4 5">
    <name type="scientific">Heterodermia speciosa</name>
    <dbReference type="NCBI Taxonomy" id="116794"/>
    <lineage>
        <taxon>Eukaryota</taxon>
        <taxon>Fungi</taxon>
        <taxon>Dikarya</taxon>
        <taxon>Ascomycota</taxon>
        <taxon>Pezizomycotina</taxon>
        <taxon>Lecanoromycetes</taxon>
        <taxon>OSLEUM clade</taxon>
        <taxon>Lecanoromycetidae</taxon>
        <taxon>Caliciales</taxon>
        <taxon>Physciaceae</taxon>
        <taxon>Heterodermia</taxon>
    </lineage>
</organism>
<gene>
    <name evidence="4" type="ORF">HETSPECPRED_002542</name>
</gene>
<dbReference type="Pfam" id="PF20237">
    <property type="entry name" value="DUF6594"/>
    <property type="match status" value="1"/>
</dbReference>
<dbReference type="InterPro" id="IPR046529">
    <property type="entry name" value="DUF6594"/>
</dbReference>
<dbReference type="EMBL" id="CAJPDS010000016">
    <property type="protein sequence ID" value="CAF9915632.1"/>
    <property type="molecule type" value="Genomic_DNA"/>
</dbReference>
<evidence type="ECO:0000256" key="1">
    <source>
        <dbReference type="SAM" id="MobiDB-lite"/>
    </source>
</evidence>
<feature type="compositionally biased region" description="Polar residues" evidence="1">
    <location>
        <begin position="1"/>
        <end position="10"/>
    </location>
</feature>
<keyword evidence="2" id="KW-0472">Membrane</keyword>
<evidence type="ECO:0000256" key="2">
    <source>
        <dbReference type="SAM" id="Phobius"/>
    </source>
</evidence>
<feature type="transmembrane region" description="Helical" evidence="2">
    <location>
        <begin position="332"/>
        <end position="354"/>
    </location>
</feature>
<evidence type="ECO:0000313" key="5">
    <source>
        <dbReference type="Proteomes" id="UP000664521"/>
    </source>
</evidence>
<name>A0A8H3F421_9LECA</name>
<keyword evidence="2" id="KW-0812">Transmembrane</keyword>
<evidence type="ECO:0000313" key="4">
    <source>
        <dbReference type="EMBL" id="CAF9915632.1"/>
    </source>
</evidence>
<dbReference type="OrthoDB" id="5342093at2759"/>
<keyword evidence="2" id="KW-1133">Transmembrane helix</keyword>
<dbReference type="PANTHER" id="PTHR34502">
    <property type="entry name" value="DUF6594 DOMAIN-CONTAINING PROTEIN-RELATED"/>
    <property type="match status" value="1"/>
</dbReference>
<dbReference type="Proteomes" id="UP000664521">
    <property type="component" value="Unassembled WGS sequence"/>
</dbReference>
<dbReference type="PANTHER" id="PTHR34502:SF3">
    <property type="entry name" value="DUF6594 DOMAIN-CONTAINING PROTEIN"/>
    <property type="match status" value="1"/>
</dbReference>
<feature type="domain" description="DUF6594" evidence="3">
    <location>
        <begin position="79"/>
        <end position="367"/>
    </location>
</feature>
<feature type="region of interest" description="Disordered" evidence="1">
    <location>
        <begin position="1"/>
        <end position="21"/>
    </location>
</feature>
<comment type="caution">
    <text evidence="4">The sequence shown here is derived from an EMBL/GenBank/DDBJ whole genome shotgun (WGS) entry which is preliminary data.</text>
</comment>
<proteinExistence type="predicted"/>
<feature type="transmembrane region" description="Helical" evidence="2">
    <location>
        <begin position="297"/>
        <end position="320"/>
    </location>
</feature>